<gene>
    <name evidence="1" type="ORF">J2T07_002485</name>
</gene>
<proteinExistence type="predicted"/>
<reference evidence="1 2" key="1">
    <citation type="submission" date="2023-07" db="EMBL/GenBank/DDBJ databases">
        <title>Sorghum-associated microbial communities from plants grown in Nebraska, USA.</title>
        <authorList>
            <person name="Schachtman D."/>
        </authorList>
    </citation>
    <scope>NUCLEOTIDE SEQUENCE [LARGE SCALE GENOMIC DNA]</scope>
    <source>
        <strain evidence="1 2">CC60</strain>
    </source>
</reference>
<name>A0ABT9SZ64_9GAMM</name>
<organism evidence="1 2">
    <name type="scientific">Luteibacter jiangsuensis</name>
    <dbReference type="NCBI Taxonomy" id="637577"/>
    <lineage>
        <taxon>Bacteria</taxon>
        <taxon>Pseudomonadati</taxon>
        <taxon>Pseudomonadota</taxon>
        <taxon>Gammaproteobacteria</taxon>
        <taxon>Lysobacterales</taxon>
        <taxon>Rhodanobacteraceae</taxon>
        <taxon>Luteibacter</taxon>
    </lineage>
</organism>
<keyword evidence="2" id="KW-1185">Reference proteome</keyword>
<evidence type="ECO:0000313" key="2">
    <source>
        <dbReference type="Proteomes" id="UP001237737"/>
    </source>
</evidence>
<accession>A0ABT9SZ64</accession>
<sequence length="77" mass="8460">MGMQLVFDASDESKLAETLASHGVTCEMFPMPDGRLGISIPTRVVEVVGESTMESILGSFTYIDLWSGGVREKVRHR</sequence>
<evidence type="ECO:0000313" key="1">
    <source>
        <dbReference type="EMBL" id="MDQ0010295.1"/>
    </source>
</evidence>
<comment type="caution">
    <text evidence="1">The sequence shown here is derived from an EMBL/GenBank/DDBJ whole genome shotgun (WGS) entry which is preliminary data.</text>
</comment>
<protein>
    <submittedName>
        <fullName evidence="1">Uncharacterized protein</fullName>
    </submittedName>
</protein>
<dbReference type="EMBL" id="JAUSSK010000003">
    <property type="protein sequence ID" value="MDQ0010295.1"/>
    <property type="molecule type" value="Genomic_DNA"/>
</dbReference>
<dbReference type="Proteomes" id="UP001237737">
    <property type="component" value="Unassembled WGS sequence"/>
</dbReference>